<dbReference type="SUPFAM" id="SSF46689">
    <property type="entry name" value="Homeodomain-like"/>
    <property type="match status" value="2"/>
</dbReference>
<dbReference type="PANTHER" id="PTHR46796">
    <property type="entry name" value="HTH-TYPE TRANSCRIPTIONAL ACTIVATOR RHAS-RELATED"/>
    <property type="match status" value="1"/>
</dbReference>
<dbReference type="Pfam" id="PF12833">
    <property type="entry name" value="HTH_18"/>
    <property type="match status" value="1"/>
</dbReference>
<proteinExistence type="predicted"/>
<keyword evidence="3" id="KW-0010">Activator</keyword>
<accession>A0A128F409</accession>
<dbReference type="Pfam" id="PF02311">
    <property type="entry name" value="AraC_binding"/>
    <property type="match status" value="1"/>
</dbReference>
<evidence type="ECO:0000256" key="2">
    <source>
        <dbReference type="ARBA" id="ARBA00023125"/>
    </source>
</evidence>
<dbReference type="InterPro" id="IPR020449">
    <property type="entry name" value="Tscrpt_reg_AraC-type_HTH"/>
</dbReference>
<evidence type="ECO:0000259" key="5">
    <source>
        <dbReference type="PROSITE" id="PS01124"/>
    </source>
</evidence>
<evidence type="ECO:0000313" key="6">
    <source>
        <dbReference type="EMBL" id="CZF81527.1"/>
    </source>
</evidence>
<evidence type="ECO:0000256" key="4">
    <source>
        <dbReference type="ARBA" id="ARBA00023163"/>
    </source>
</evidence>
<dbReference type="Gene3D" id="1.10.10.60">
    <property type="entry name" value="Homeodomain-like"/>
    <property type="match status" value="2"/>
</dbReference>
<dbReference type="Proteomes" id="UP000071641">
    <property type="component" value="Unassembled WGS sequence"/>
</dbReference>
<dbReference type="AlphaFoldDB" id="A0A128F409"/>
<protein>
    <submittedName>
        <fullName evidence="6">HTH-type transcriptional activator RhaR</fullName>
    </submittedName>
</protein>
<dbReference type="SMART" id="SM00342">
    <property type="entry name" value="HTH_ARAC"/>
    <property type="match status" value="1"/>
</dbReference>
<keyword evidence="2" id="KW-0238">DNA-binding</keyword>
<dbReference type="InterPro" id="IPR009057">
    <property type="entry name" value="Homeodomain-like_sf"/>
</dbReference>
<dbReference type="InterPro" id="IPR037923">
    <property type="entry name" value="HTH-like"/>
</dbReference>
<keyword evidence="1" id="KW-0805">Transcription regulation</keyword>
<dbReference type="PANTHER" id="PTHR46796:SF2">
    <property type="entry name" value="TRANSCRIPTIONAL REGULATORY PROTEIN"/>
    <property type="match status" value="1"/>
</dbReference>
<gene>
    <name evidence="6" type="primary">rhaR</name>
    <name evidence="6" type="ORF">GCE9029_02668</name>
</gene>
<dbReference type="InterPro" id="IPR018060">
    <property type="entry name" value="HTH_AraC"/>
</dbReference>
<sequence length="275" mass="30872">MDTDNRFQFVNSEHLEGVAVLDANMSDFTYDKHAHEEFSIGVTLKGRQDFFCQSAFHRSPEGGVILFNPEDVHDGSSGGDQNLEYLMLYVHPDSITAQVKALGVKAPSALRIKGCLLNDVKLRNQALILSSLIKDPSCHRIEQESALFNLSHTLVSLAGMLDEVTPTNRRDTLLIRAKDFVQDNLAKDIAIDDLADAANMSKYHFIRQFRAQFGITPHQYVINCRINGSRKALESGQSASDVAQEFGFADSSHFNRRFKRVYGMTPKQYQLQISN</sequence>
<keyword evidence="7" id="KW-1185">Reference proteome</keyword>
<feature type="domain" description="HTH araC/xylS-type" evidence="5">
    <location>
        <begin position="175"/>
        <end position="272"/>
    </location>
</feature>
<name>A0A128F409_9GAMM</name>
<dbReference type="PRINTS" id="PR00032">
    <property type="entry name" value="HTHARAC"/>
</dbReference>
<dbReference type="SUPFAM" id="SSF51215">
    <property type="entry name" value="Regulatory protein AraC"/>
    <property type="match status" value="1"/>
</dbReference>
<keyword evidence="4" id="KW-0804">Transcription</keyword>
<evidence type="ECO:0000256" key="3">
    <source>
        <dbReference type="ARBA" id="ARBA00023159"/>
    </source>
</evidence>
<dbReference type="PROSITE" id="PS01124">
    <property type="entry name" value="HTH_ARAC_FAMILY_2"/>
    <property type="match status" value="1"/>
</dbReference>
<dbReference type="EMBL" id="FIZX01000002">
    <property type="protein sequence ID" value="CZF81527.1"/>
    <property type="molecule type" value="Genomic_DNA"/>
</dbReference>
<dbReference type="InterPro" id="IPR050204">
    <property type="entry name" value="AraC_XylS_family_regulators"/>
</dbReference>
<evidence type="ECO:0000313" key="7">
    <source>
        <dbReference type="Proteomes" id="UP000071641"/>
    </source>
</evidence>
<dbReference type="GO" id="GO:0043565">
    <property type="term" value="F:sequence-specific DNA binding"/>
    <property type="evidence" value="ECO:0007669"/>
    <property type="project" value="InterPro"/>
</dbReference>
<dbReference type="InterPro" id="IPR003313">
    <property type="entry name" value="AraC-bd"/>
</dbReference>
<dbReference type="RefSeq" id="WP_062665665.1">
    <property type="nucleotide sequence ID" value="NZ_FIZX01000002.1"/>
</dbReference>
<dbReference type="OrthoDB" id="9809338at2"/>
<evidence type="ECO:0000256" key="1">
    <source>
        <dbReference type="ARBA" id="ARBA00023015"/>
    </source>
</evidence>
<dbReference type="STRING" id="1796497.GCE9029_02668"/>
<dbReference type="GO" id="GO:0003700">
    <property type="term" value="F:DNA-binding transcription factor activity"/>
    <property type="evidence" value="ECO:0007669"/>
    <property type="project" value="InterPro"/>
</dbReference>
<organism evidence="6 7">
    <name type="scientific">Grimontia celer</name>
    <dbReference type="NCBI Taxonomy" id="1796497"/>
    <lineage>
        <taxon>Bacteria</taxon>
        <taxon>Pseudomonadati</taxon>
        <taxon>Pseudomonadota</taxon>
        <taxon>Gammaproteobacteria</taxon>
        <taxon>Vibrionales</taxon>
        <taxon>Vibrionaceae</taxon>
        <taxon>Grimontia</taxon>
    </lineage>
</organism>
<reference evidence="7" key="1">
    <citation type="submission" date="2016-02" db="EMBL/GenBank/DDBJ databases">
        <authorList>
            <person name="Rodrigo-Torres Lidia"/>
            <person name="Arahal R.David."/>
        </authorList>
    </citation>
    <scope>NUCLEOTIDE SEQUENCE [LARGE SCALE GENOMIC DNA]</scope>
    <source>
        <strain evidence="7">CECT 9029</strain>
    </source>
</reference>